<accession>A0A3A4B021</accession>
<dbReference type="Proteomes" id="UP000265768">
    <property type="component" value="Unassembled WGS sequence"/>
</dbReference>
<sequence length="203" mass="22311">MAIAINHPDDPAYRDLHERLQDTRRRVLEMSLLIRPEATGIRDAHNEPAGLNQAVDTFLALLQDRLPAWLRTLDTLIERAGKGNVTDNLIPVARAAIDYYADVQGNALPAFASPAVAVRFRHAFGALDLGPGNEVSALSRYIAAEQSQGRITTDADPDATARLLLAGCFRHAFYEIFFGLDSVPSRDVAAKETVTQLRLDPRP</sequence>
<gene>
    <name evidence="2" type="ORF">D5H75_26025</name>
</gene>
<dbReference type="AlphaFoldDB" id="A0A3A4B021"/>
<dbReference type="InterPro" id="IPR036271">
    <property type="entry name" value="Tet_transcr_reg_TetR-rel_C_sf"/>
</dbReference>
<dbReference type="InterPro" id="IPR039536">
    <property type="entry name" value="TetR_C_Proteobacteria"/>
</dbReference>
<organism evidence="2 3">
    <name type="scientific">Bailinhaonella thermotolerans</name>
    <dbReference type="NCBI Taxonomy" id="1070861"/>
    <lineage>
        <taxon>Bacteria</taxon>
        <taxon>Bacillati</taxon>
        <taxon>Actinomycetota</taxon>
        <taxon>Actinomycetes</taxon>
        <taxon>Streptosporangiales</taxon>
        <taxon>Streptosporangiaceae</taxon>
        <taxon>Bailinhaonella</taxon>
    </lineage>
</organism>
<feature type="domain" description="Transcriptional regulator TetR C-terminal Proteobacteria type" evidence="1">
    <location>
        <begin position="127"/>
        <end position="187"/>
    </location>
</feature>
<name>A0A3A4B021_9ACTN</name>
<dbReference type="RefSeq" id="WP_119929149.1">
    <property type="nucleotide sequence ID" value="NZ_QZEY01000011.1"/>
</dbReference>
<comment type="caution">
    <text evidence="2">The sequence shown here is derived from an EMBL/GenBank/DDBJ whole genome shotgun (WGS) entry which is preliminary data.</text>
</comment>
<dbReference type="SUPFAM" id="SSF48498">
    <property type="entry name" value="Tetracyclin repressor-like, C-terminal domain"/>
    <property type="match status" value="1"/>
</dbReference>
<evidence type="ECO:0000313" key="3">
    <source>
        <dbReference type="Proteomes" id="UP000265768"/>
    </source>
</evidence>
<dbReference type="Gene3D" id="1.10.357.10">
    <property type="entry name" value="Tetracycline Repressor, domain 2"/>
    <property type="match status" value="1"/>
</dbReference>
<dbReference type="EMBL" id="QZEY01000011">
    <property type="protein sequence ID" value="RJL27248.1"/>
    <property type="molecule type" value="Genomic_DNA"/>
</dbReference>
<evidence type="ECO:0000313" key="2">
    <source>
        <dbReference type="EMBL" id="RJL27248.1"/>
    </source>
</evidence>
<proteinExistence type="predicted"/>
<dbReference type="Pfam" id="PF14246">
    <property type="entry name" value="TetR_C_7"/>
    <property type="match status" value="1"/>
</dbReference>
<protein>
    <recommendedName>
        <fullName evidence="1">Transcriptional regulator TetR C-terminal Proteobacteria type domain-containing protein</fullName>
    </recommendedName>
</protein>
<reference evidence="2 3" key="1">
    <citation type="submission" date="2018-09" db="EMBL/GenBank/DDBJ databases">
        <title>YIM 75507 draft genome.</title>
        <authorList>
            <person name="Tang S."/>
            <person name="Feng Y."/>
        </authorList>
    </citation>
    <scope>NUCLEOTIDE SEQUENCE [LARGE SCALE GENOMIC DNA]</scope>
    <source>
        <strain evidence="2 3">YIM 75507</strain>
    </source>
</reference>
<evidence type="ECO:0000259" key="1">
    <source>
        <dbReference type="Pfam" id="PF14246"/>
    </source>
</evidence>
<keyword evidence="3" id="KW-1185">Reference proteome</keyword>
<dbReference type="OrthoDB" id="3472897at2"/>